<evidence type="ECO:0000256" key="2">
    <source>
        <dbReference type="ARBA" id="ARBA00022737"/>
    </source>
</evidence>
<feature type="region of interest" description="Disordered" evidence="3">
    <location>
        <begin position="130"/>
        <end position="149"/>
    </location>
</feature>
<proteinExistence type="predicted"/>
<sequence length="149" mass="16639">MNEADAVSDRIIILSNGKVICNGSSNFLKSKFITGFLLTIDFTNAIGPESFQEFAEAVLSVVTKNCKDAKIDGTVHQQFKIFLPHGSQKLFPLIFDDLEFHKDGLQINSFDIGTNTLEQVFIKVTDESEPNKTKDVNESKGKKPRGIQW</sequence>
<dbReference type="GO" id="GO:0005319">
    <property type="term" value="F:lipid transporter activity"/>
    <property type="evidence" value="ECO:0007669"/>
    <property type="project" value="TreeGrafter"/>
</dbReference>
<dbReference type="GO" id="GO:0016020">
    <property type="term" value="C:membrane"/>
    <property type="evidence" value="ECO:0007669"/>
    <property type="project" value="InterPro"/>
</dbReference>
<feature type="compositionally biased region" description="Basic and acidic residues" evidence="3">
    <location>
        <begin position="130"/>
        <end position="141"/>
    </location>
</feature>
<evidence type="ECO:0000313" key="5">
    <source>
        <dbReference type="WBParaSite" id="PDA_v2.g5911.t1"/>
    </source>
</evidence>
<dbReference type="AlphaFoldDB" id="A0A914QVP6"/>
<dbReference type="GO" id="GO:0140359">
    <property type="term" value="F:ABC-type transporter activity"/>
    <property type="evidence" value="ECO:0007669"/>
    <property type="project" value="InterPro"/>
</dbReference>
<dbReference type="PANTHER" id="PTHR19229">
    <property type="entry name" value="ATP-BINDING CASSETTE TRANSPORTER SUBFAMILY A ABCA"/>
    <property type="match status" value="1"/>
</dbReference>
<accession>A0A914QVP6</accession>
<evidence type="ECO:0000313" key="4">
    <source>
        <dbReference type="Proteomes" id="UP000887578"/>
    </source>
</evidence>
<name>A0A914QVP6_9BILA</name>
<dbReference type="PANTHER" id="PTHR19229:SF36">
    <property type="entry name" value="ATP-BINDING CASSETTE SUB-FAMILY A MEMBER 2"/>
    <property type="match status" value="1"/>
</dbReference>
<dbReference type="InterPro" id="IPR026082">
    <property type="entry name" value="ABCA"/>
</dbReference>
<keyword evidence="4" id="KW-1185">Reference proteome</keyword>
<protein>
    <submittedName>
        <fullName evidence="5">Uncharacterized protein</fullName>
    </submittedName>
</protein>
<dbReference type="Proteomes" id="UP000887578">
    <property type="component" value="Unplaced"/>
</dbReference>
<keyword evidence="1" id="KW-0813">Transport</keyword>
<keyword evidence="2" id="KW-0677">Repeat</keyword>
<evidence type="ECO:0000256" key="1">
    <source>
        <dbReference type="ARBA" id="ARBA00022448"/>
    </source>
</evidence>
<organism evidence="4 5">
    <name type="scientific">Panagrolaimus davidi</name>
    <dbReference type="NCBI Taxonomy" id="227884"/>
    <lineage>
        <taxon>Eukaryota</taxon>
        <taxon>Metazoa</taxon>
        <taxon>Ecdysozoa</taxon>
        <taxon>Nematoda</taxon>
        <taxon>Chromadorea</taxon>
        <taxon>Rhabditida</taxon>
        <taxon>Tylenchina</taxon>
        <taxon>Panagrolaimomorpha</taxon>
        <taxon>Panagrolaimoidea</taxon>
        <taxon>Panagrolaimidae</taxon>
        <taxon>Panagrolaimus</taxon>
    </lineage>
</organism>
<reference evidence="5" key="1">
    <citation type="submission" date="2022-11" db="UniProtKB">
        <authorList>
            <consortium name="WormBaseParasite"/>
        </authorList>
    </citation>
    <scope>IDENTIFICATION</scope>
</reference>
<evidence type="ECO:0000256" key="3">
    <source>
        <dbReference type="SAM" id="MobiDB-lite"/>
    </source>
</evidence>
<dbReference type="WBParaSite" id="PDA_v2.g5911.t1">
    <property type="protein sequence ID" value="PDA_v2.g5911.t1"/>
    <property type="gene ID" value="PDA_v2.g5911"/>
</dbReference>